<dbReference type="AlphaFoldDB" id="A0A8J4VNG3"/>
<dbReference type="SUPFAM" id="SSF52402">
    <property type="entry name" value="Adenine nucleotide alpha hydrolases-like"/>
    <property type="match status" value="1"/>
</dbReference>
<comment type="caution">
    <text evidence="3">The sequence shown here is derived from an EMBL/GenBank/DDBJ whole genome shotgun (WGS) entry which is preliminary data.</text>
</comment>
<evidence type="ECO:0000313" key="4">
    <source>
        <dbReference type="Proteomes" id="UP000737018"/>
    </source>
</evidence>
<dbReference type="InterPro" id="IPR006015">
    <property type="entry name" value="Universal_stress_UspA"/>
</dbReference>
<organism evidence="3 4">
    <name type="scientific">Castanea mollissima</name>
    <name type="common">Chinese chestnut</name>
    <dbReference type="NCBI Taxonomy" id="60419"/>
    <lineage>
        <taxon>Eukaryota</taxon>
        <taxon>Viridiplantae</taxon>
        <taxon>Streptophyta</taxon>
        <taxon>Embryophyta</taxon>
        <taxon>Tracheophyta</taxon>
        <taxon>Spermatophyta</taxon>
        <taxon>Magnoliopsida</taxon>
        <taxon>eudicotyledons</taxon>
        <taxon>Gunneridae</taxon>
        <taxon>Pentapetalae</taxon>
        <taxon>rosids</taxon>
        <taxon>fabids</taxon>
        <taxon>Fagales</taxon>
        <taxon>Fagaceae</taxon>
        <taxon>Castanea</taxon>
    </lineage>
</organism>
<keyword evidence="4" id="KW-1185">Reference proteome</keyword>
<feature type="region of interest" description="Disordered" evidence="1">
    <location>
        <begin position="274"/>
        <end position="298"/>
    </location>
</feature>
<dbReference type="EMBL" id="JRKL02001552">
    <property type="protein sequence ID" value="KAF3963387.1"/>
    <property type="molecule type" value="Genomic_DNA"/>
</dbReference>
<name>A0A8J4VNG3_9ROSI</name>
<accession>A0A8J4VNG3</accession>
<dbReference type="InterPro" id="IPR006016">
    <property type="entry name" value="UspA"/>
</dbReference>
<gene>
    <name evidence="3" type="ORF">CMV_012224</name>
</gene>
<dbReference type="Gene3D" id="3.40.50.620">
    <property type="entry name" value="HUPs"/>
    <property type="match status" value="1"/>
</dbReference>
<proteinExistence type="predicted"/>
<dbReference type="PRINTS" id="PR01438">
    <property type="entry name" value="UNVRSLSTRESS"/>
</dbReference>
<sequence>MKNTESKIVVAVDESKESMHALSWCLSNLVSHNSRNTLVLLYVKPPPPVYTSFDAAGYVFSSDVISALEKYGSDLVNSVMIRAESVIRSYGTNINVEKITGSGEAKDVICSIVNKLGADTLVMGSHGYGFFKRALLGSVSDYCAKHVKCPVKWTLCSGPSRSYTLVVEFFWKRCSTLPVATIRLLANKWTTVRGEPSSDDDYEFLGNYATETMGETGLFGLALGVLMMKSLMDHCLSHEKWVDHLREKVEATKTELNELKAWKEMSVTSARTIDTDEVFKANPTPDVQDDKEAAPKDG</sequence>
<feature type="domain" description="UspA" evidence="2">
    <location>
        <begin position="7"/>
        <end position="151"/>
    </location>
</feature>
<protein>
    <recommendedName>
        <fullName evidence="2">UspA domain-containing protein</fullName>
    </recommendedName>
</protein>
<feature type="compositionally biased region" description="Basic and acidic residues" evidence="1">
    <location>
        <begin position="288"/>
        <end position="298"/>
    </location>
</feature>
<dbReference type="OrthoDB" id="843225at2759"/>
<evidence type="ECO:0000313" key="3">
    <source>
        <dbReference type="EMBL" id="KAF3963387.1"/>
    </source>
</evidence>
<evidence type="ECO:0000256" key="1">
    <source>
        <dbReference type="SAM" id="MobiDB-lite"/>
    </source>
</evidence>
<dbReference type="CDD" id="cd23659">
    <property type="entry name" value="USP_At3g01520-like"/>
    <property type="match status" value="1"/>
</dbReference>
<dbReference type="Pfam" id="PF00582">
    <property type="entry name" value="Usp"/>
    <property type="match status" value="1"/>
</dbReference>
<dbReference type="PANTHER" id="PTHR31964">
    <property type="entry name" value="ADENINE NUCLEOTIDE ALPHA HYDROLASES-LIKE SUPERFAMILY PROTEIN"/>
    <property type="match status" value="1"/>
</dbReference>
<dbReference type="Proteomes" id="UP000737018">
    <property type="component" value="Unassembled WGS sequence"/>
</dbReference>
<reference evidence="3" key="1">
    <citation type="submission" date="2020-03" db="EMBL/GenBank/DDBJ databases">
        <title>Castanea mollissima Vanexum genome sequencing.</title>
        <authorList>
            <person name="Staton M."/>
        </authorList>
    </citation>
    <scope>NUCLEOTIDE SEQUENCE</scope>
    <source>
        <tissue evidence="3">Leaf</tissue>
    </source>
</reference>
<dbReference type="PANTHER" id="PTHR31964:SF126">
    <property type="entry name" value="ADENINE NUCLEOTIDE ALPHA HYDROLASES-LIKE SUPERFAMILY PROTEIN"/>
    <property type="match status" value="1"/>
</dbReference>
<dbReference type="InterPro" id="IPR014729">
    <property type="entry name" value="Rossmann-like_a/b/a_fold"/>
</dbReference>
<evidence type="ECO:0000259" key="2">
    <source>
        <dbReference type="Pfam" id="PF00582"/>
    </source>
</evidence>